<evidence type="ECO:0000259" key="3">
    <source>
        <dbReference type="Pfam" id="PF25838"/>
    </source>
</evidence>
<proteinExistence type="predicted"/>
<feature type="domain" description="D-apionate lactonase C-terminal" evidence="4">
    <location>
        <begin position="592"/>
        <end position="673"/>
    </location>
</feature>
<name>A0A1M7ZMN5_9HYPH</name>
<feature type="compositionally biased region" description="Low complexity" evidence="1">
    <location>
        <begin position="226"/>
        <end position="241"/>
    </location>
</feature>
<feature type="region of interest" description="Disordered" evidence="1">
    <location>
        <begin position="226"/>
        <end position="259"/>
    </location>
</feature>
<dbReference type="OrthoDB" id="931854at2"/>
<dbReference type="Pfam" id="PF25838">
    <property type="entry name" value="Apionate_lact_M"/>
    <property type="match status" value="1"/>
</dbReference>
<reference evidence="5 6" key="1">
    <citation type="submission" date="2016-12" db="EMBL/GenBank/DDBJ databases">
        <authorList>
            <person name="Song W.-J."/>
            <person name="Kurnit D.M."/>
        </authorList>
    </citation>
    <scope>NUCLEOTIDE SEQUENCE [LARGE SCALE GENOMIC DNA]</scope>
    <source>
        <strain evidence="5 6">DSM 19599</strain>
    </source>
</reference>
<evidence type="ECO:0000313" key="5">
    <source>
        <dbReference type="EMBL" id="SHO66069.1"/>
    </source>
</evidence>
<evidence type="ECO:0000259" key="4">
    <source>
        <dbReference type="Pfam" id="PF25839"/>
    </source>
</evidence>
<feature type="domain" description="D-apionate lactonase N-terminal" evidence="2">
    <location>
        <begin position="30"/>
        <end position="220"/>
    </location>
</feature>
<dbReference type="AlphaFoldDB" id="A0A1M7ZMN5"/>
<feature type="region of interest" description="Disordered" evidence="1">
    <location>
        <begin position="1"/>
        <end position="24"/>
    </location>
</feature>
<dbReference type="Pfam" id="PF25839">
    <property type="entry name" value="Apionate_lact_C"/>
    <property type="match status" value="1"/>
</dbReference>
<evidence type="ECO:0000256" key="1">
    <source>
        <dbReference type="SAM" id="MobiDB-lite"/>
    </source>
</evidence>
<dbReference type="EMBL" id="FRXO01000005">
    <property type="protein sequence ID" value="SHO66069.1"/>
    <property type="molecule type" value="Genomic_DNA"/>
</dbReference>
<gene>
    <name evidence="5" type="ORF">SAMN02745172_02721</name>
</gene>
<protein>
    <submittedName>
        <fullName evidence="5">Uncharacterized protein</fullName>
    </submittedName>
</protein>
<feature type="domain" description="D-apionate lactonase TIM barrel" evidence="3">
    <location>
        <begin position="301"/>
        <end position="581"/>
    </location>
</feature>
<dbReference type="InterPro" id="IPR058787">
    <property type="entry name" value="ApnL_M"/>
</dbReference>
<dbReference type="RefSeq" id="WP_084564655.1">
    <property type="nucleotide sequence ID" value="NZ_FRXO01000005.1"/>
</dbReference>
<organism evidence="5 6">
    <name type="scientific">Pseudoxanthobacter soli DSM 19599</name>
    <dbReference type="NCBI Taxonomy" id="1123029"/>
    <lineage>
        <taxon>Bacteria</taxon>
        <taxon>Pseudomonadati</taxon>
        <taxon>Pseudomonadota</taxon>
        <taxon>Alphaproteobacteria</taxon>
        <taxon>Hyphomicrobiales</taxon>
        <taxon>Segnochrobactraceae</taxon>
        <taxon>Pseudoxanthobacter</taxon>
    </lineage>
</organism>
<accession>A0A1M7ZMN5</accession>
<evidence type="ECO:0000313" key="6">
    <source>
        <dbReference type="Proteomes" id="UP000186406"/>
    </source>
</evidence>
<dbReference type="Pfam" id="PF25837">
    <property type="entry name" value="Apionate_lact_N"/>
    <property type="match status" value="1"/>
</dbReference>
<dbReference type="STRING" id="1123029.SAMN02745172_02721"/>
<keyword evidence="6" id="KW-1185">Reference proteome</keyword>
<dbReference type="InterPro" id="IPR058788">
    <property type="entry name" value="ApnL_N"/>
</dbReference>
<sequence length="681" mass="70788">MGSSSLVVSPPDLEQTPGPPGPGGHALLVARLGTDEAEPPVIRLSAGRLSAELVSGGLRAVRYDGREVLRAVGCVAAGRALTTVVEDVSVERDAGSFAVRLRGNADGRAAAFDVRIEGHANGSLRFELSATAASAAGGIGLRVRHPVVGVAGRPVVVEHDDGRVEQSAFPDLIEPIPPFIAIRTLTHSVAEGITATCRFEGARFDMTDLRAWSDAAYETRACAPLAGAPSASTPSASEPLSGEARAATGPSQPADGARREAGVVQCLRLSVADTRTPAAAVARSGITTLGFGTVAGYFPRVGLFITPEETARTMDRLDDLLEIAPQALLCRFDPEAGHGWRALTDFAALSRSSGIPVALECVVRRTERALETLEAIARLARSAGLEPTSVAILSDEDGPATPSDGVRPPHAEIRRAAAEAFPGVAVGAAFPSFEAMNRVRPAPEQLAFISHATCPILHAADDRSVMQSLEAMPCMVRTARAVFGDVPYRIGPSTIALGACSAGIRPAENPLGGRLPSAGEDPRQRGLFAAAWMLGYVAATADAALDLWTGAALTGPAGVVDDDGGRRPAFHVLRGLARLAGTPRLACVSSRPDRVLALAGRDAGGRTVAWIANITDRLQPFSLSHAGMMPWRASVVDEVRLTDDAGRDAAPPPGVLASRGCDLSLAPYAVAMLEQVGAPRY</sequence>
<dbReference type="Proteomes" id="UP000186406">
    <property type="component" value="Unassembled WGS sequence"/>
</dbReference>
<evidence type="ECO:0000259" key="2">
    <source>
        <dbReference type="Pfam" id="PF25837"/>
    </source>
</evidence>
<dbReference type="InterPro" id="IPR058789">
    <property type="entry name" value="ApnL_C"/>
</dbReference>